<proteinExistence type="inferred from homology"/>
<feature type="domain" description="Piwi" evidence="3">
    <location>
        <begin position="465"/>
        <end position="753"/>
    </location>
</feature>
<accession>A0A8J3N4R6</accession>
<dbReference type="SMART" id="SM00950">
    <property type="entry name" value="Piwi"/>
    <property type="match status" value="1"/>
</dbReference>
<name>A0A8J3N4R6_9CHLR</name>
<dbReference type="EMBL" id="BNJK01000002">
    <property type="protein sequence ID" value="GHO98497.1"/>
    <property type="molecule type" value="Genomic_DNA"/>
</dbReference>
<dbReference type="Gene3D" id="3.40.50.2300">
    <property type="match status" value="1"/>
</dbReference>
<comment type="caution">
    <text evidence="4">The sequence shown here is derived from an EMBL/GenBank/DDBJ whole genome shotgun (WGS) entry which is preliminary data.</text>
</comment>
<evidence type="ECO:0000313" key="5">
    <source>
        <dbReference type="Proteomes" id="UP000597444"/>
    </source>
</evidence>
<dbReference type="AlphaFoldDB" id="A0A8J3N4R6"/>
<evidence type="ECO:0000313" key="4">
    <source>
        <dbReference type="EMBL" id="GHO98497.1"/>
    </source>
</evidence>
<organism evidence="4 5">
    <name type="scientific">Reticulibacter mediterranei</name>
    <dbReference type="NCBI Taxonomy" id="2778369"/>
    <lineage>
        <taxon>Bacteria</taxon>
        <taxon>Bacillati</taxon>
        <taxon>Chloroflexota</taxon>
        <taxon>Ktedonobacteria</taxon>
        <taxon>Ktedonobacterales</taxon>
        <taxon>Reticulibacteraceae</taxon>
        <taxon>Reticulibacter</taxon>
    </lineage>
</organism>
<dbReference type="InterPro" id="IPR012337">
    <property type="entry name" value="RNaseH-like_sf"/>
</dbReference>
<dbReference type="InterPro" id="IPR036397">
    <property type="entry name" value="RNaseH_sf"/>
</dbReference>
<dbReference type="RefSeq" id="WP_220209232.1">
    <property type="nucleotide sequence ID" value="NZ_BNJK01000002.1"/>
</dbReference>
<dbReference type="InterPro" id="IPR003165">
    <property type="entry name" value="Piwi"/>
</dbReference>
<protein>
    <recommendedName>
        <fullName evidence="2">Protein argonaute</fullName>
    </recommendedName>
</protein>
<evidence type="ECO:0000256" key="1">
    <source>
        <dbReference type="ARBA" id="ARBA00035012"/>
    </source>
</evidence>
<keyword evidence="5" id="KW-1185">Reference proteome</keyword>
<evidence type="ECO:0000259" key="3">
    <source>
        <dbReference type="PROSITE" id="PS50822"/>
    </source>
</evidence>
<dbReference type="Pfam" id="PF02171">
    <property type="entry name" value="Piwi"/>
    <property type="match status" value="1"/>
</dbReference>
<reference evidence="4" key="1">
    <citation type="submission" date="2020-10" db="EMBL/GenBank/DDBJ databases">
        <title>Taxonomic study of unclassified bacteria belonging to the class Ktedonobacteria.</title>
        <authorList>
            <person name="Yabe S."/>
            <person name="Wang C.M."/>
            <person name="Zheng Y."/>
            <person name="Sakai Y."/>
            <person name="Cavaletti L."/>
            <person name="Monciardini P."/>
            <person name="Donadio S."/>
        </authorList>
    </citation>
    <scope>NUCLEOTIDE SEQUENCE</scope>
    <source>
        <strain evidence="4">ID150040</strain>
    </source>
</reference>
<dbReference type="Proteomes" id="UP000597444">
    <property type="component" value="Unassembled WGS sequence"/>
</dbReference>
<dbReference type="GO" id="GO:0003676">
    <property type="term" value="F:nucleic acid binding"/>
    <property type="evidence" value="ECO:0007669"/>
    <property type="project" value="InterPro"/>
</dbReference>
<comment type="similarity">
    <text evidence="1">Belongs to the argonaute family. Long pAgo subfamily.</text>
</comment>
<dbReference type="PROSITE" id="PS50822">
    <property type="entry name" value="PIWI"/>
    <property type="match status" value="1"/>
</dbReference>
<evidence type="ECO:0000256" key="2">
    <source>
        <dbReference type="ARBA" id="ARBA00035032"/>
    </source>
</evidence>
<dbReference type="SUPFAM" id="SSF53098">
    <property type="entry name" value="Ribonuclease H-like"/>
    <property type="match status" value="1"/>
</dbReference>
<sequence length="765" mass="85986">MHYETPEHSPLFRLTSFPVPSVPDLTVPQTPVAITMPQLKIELFPINPAKIPPLVAYMLDVHGGEPTELGTRLACRCNDMFPGCWLWTEHRLVTNHAVTETQFQQLLSSLWKSMPTIFGCVHAIQQDSTFQVSAQVQADFVAHYLSTKAKVRKHMLHSLANYHQKLSEHLTIRRICTPRGWVVDGRPTIALSMTSEIVVNQNLRAYARQLADPEQLKGLLVLDRNRKCKGQIVDVYKDRASAHRERLLNLTLNHVTRTLIEKAEDDELVVQMRPGKALANNQAKKPLDYVASALQVVARVEDASQFGVKTQALLQRLRLSPEDRSQMISAVAAVLRRIELIQPAFTSEKHTSSFLRPADYDFVPYVLVGGNHLVKEEMTVLAQLRRYGFYQRSAAFPEGTPIRVGLLLGVPDHRLEIRAFLKNLQKECHVFKFPLRFVGHASLELFTRAALERAIGYLKEQQPDIILALLPERVREQIELSRDEGYLSVKDVTVVRGIPNQVVYAATLSKTDAVPNIALGLLCKVGNVPFRLAEPLQYTDVVVGIDIARMNKARLAGSMNTLATTHIYQNSEPALKYAVHQVLIEGETIPEQTLQQFFPAEQFAGLRVLVHRDGWFRGNERAALKAWGQQIGATFFLVEVVKSGAPRLYHWMPVSDGQQKGQQQFCQWLQPAKGSAFRLSDQAAFLVSSLPPFKKATPYPLYIRAEAPLSIEHALHSVLSLTLLHYGSLLAPRLPVTTHYSDKMASLALRGIRPPTAEGTDPYWI</sequence>
<dbReference type="Gene3D" id="3.30.420.10">
    <property type="entry name" value="Ribonuclease H-like superfamily/Ribonuclease H"/>
    <property type="match status" value="1"/>
</dbReference>
<gene>
    <name evidence="4" type="ORF">KSF_085450</name>
</gene>